<evidence type="ECO:0000256" key="5">
    <source>
        <dbReference type="RuleBase" id="RU003719"/>
    </source>
</evidence>
<comment type="similarity">
    <text evidence="1 5">Belongs to the D-isomer specific 2-hydroxyacid dehydrogenase family.</text>
</comment>
<dbReference type="Proteomes" id="UP000727907">
    <property type="component" value="Unassembled WGS sequence"/>
</dbReference>
<feature type="domain" description="D-isomer specific 2-hydroxyacid dehydrogenase catalytic" evidence="6">
    <location>
        <begin position="11"/>
        <end position="315"/>
    </location>
</feature>
<evidence type="ECO:0000259" key="6">
    <source>
        <dbReference type="Pfam" id="PF00389"/>
    </source>
</evidence>
<reference evidence="8 9" key="1">
    <citation type="submission" date="2021-06" db="EMBL/GenBank/DDBJ databases">
        <authorList>
            <person name="Lee D.H."/>
        </authorList>
    </citation>
    <scope>NUCLEOTIDE SEQUENCE [LARGE SCALE GENOMIC DNA]</scope>
    <source>
        <strain evidence="8 9">MMS21-HV4-11</strain>
    </source>
</reference>
<keyword evidence="4" id="KW-0520">NAD</keyword>
<proteinExistence type="inferred from homology"/>
<dbReference type="InterPro" id="IPR029753">
    <property type="entry name" value="D-isomer_DH_CS"/>
</dbReference>
<feature type="domain" description="D-isomer specific 2-hydroxyacid dehydrogenase NAD-binding" evidence="7">
    <location>
        <begin position="112"/>
        <end position="287"/>
    </location>
</feature>
<dbReference type="PROSITE" id="PS00065">
    <property type="entry name" value="D_2_HYDROXYACID_DH_1"/>
    <property type="match status" value="1"/>
</dbReference>
<evidence type="ECO:0000313" key="8">
    <source>
        <dbReference type="EMBL" id="MBU8874602.1"/>
    </source>
</evidence>
<evidence type="ECO:0000259" key="7">
    <source>
        <dbReference type="Pfam" id="PF02826"/>
    </source>
</evidence>
<dbReference type="InterPro" id="IPR006140">
    <property type="entry name" value="D-isomer_DH_NAD-bd"/>
</dbReference>
<protein>
    <submittedName>
        <fullName evidence="8">Hydroxyacid dehydrogenase</fullName>
    </submittedName>
</protein>
<dbReference type="InterPro" id="IPR029752">
    <property type="entry name" value="D-isomer_DH_CS1"/>
</dbReference>
<dbReference type="PROSITE" id="PS00671">
    <property type="entry name" value="D_2_HYDROXYACID_DH_3"/>
    <property type="match status" value="1"/>
</dbReference>
<evidence type="ECO:0000256" key="1">
    <source>
        <dbReference type="ARBA" id="ARBA00005854"/>
    </source>
</evidence>
<dbReference type="PANTHER" id="PTHR42789:SF1">
    <property type="entry name" value="D-ISOMER SPECIFIC 2-HYDROXYACID DEHYDROGENASE FAMILY PROTEIN (AFU_ORTHOLOGUE AFUA_6G10090)"/>
    <property type="match status" value="1"/>
</dbReference>
<sequence>MRNGPRIIVNSDVLAPAAMALLEARGAEVRMLPTRASEAEMIAAVSEAPTHAILVRTTQITPAVYDAAPDLRVVSKHGVGYDNIDVAAASARGIAVLRTHGANARSVAELALGMMLSVLRYMVPFDTALRQGTWPQSAFMGHELSGSKLGIVGCGAVGSSLVALCRPFDLEIRIYDPYLLPDAIPEGVGRVSVLDELLGWADIVTLHCPLTDETDRMIDAAALAHMRKGTFLVNAGRGPLVDDVALVAALESGHLAGAALDTFIVEPPDPDHPLWKQKNVVFTPHIGGSTRQSLERVAVQAVENIFYVLDGKPPLAKCVVG</sequence>
<evidence type="ECO:0000313" key="9">
    <source>
        <dbReference type="Proteomes" id="UP000727907"/>
    </source>
</evidence>
<dbReference type="Pfam" id="PF02826">
    <property type="entry name" value="2-Hacid_dh_C"/>
    <property type="match status" value="1"/>
</dbReference>
<name>A0ABS6IJ26_9HYPH</name>
<dbReference type="InterPro" id="IPR050857">
    <property type="entry name" value="D-2-hydroxyacid_DH"/>
</dbReference>
<dbReference type="CDD" id="cd12173">
    <property type="entry name" value="PGDH_4"/>
    <property type="match status" value="1"/>
</dbReference>
<gene>
    <name evidence="8" type="ORF">KQ910_12580</name>
</gene>
<evidence type="ECO:0000256" key="4">
    <source>
        <dbReference type="ARBA" id="ARBA00023027"/>
    </source>
</evidence>
<keyword evidence="3 5" id="KW-0560">Oxidoreductase</keyword>
<organism evidence="8 9">
    <name type="scientific">Reyranella humidisoli</name>
    <dbReference type="NCBI Taxonomy" id="2849149"/>
    <lineage>
        <taxon>Bacteria</taxon>
        <taxon>Pseudomonadati</taxon>
        <taxon>Pseudomonadota</taxon>
        <taxon>Alphaproteobacteria</taxon>
        <taxon>Hyphomicrobiales</taxon>
        <taxon>Reyranellaceae</taxon>
        <taxon>Reyranella</taxon>
    </lineage>
</organism>
<accession>A0ABS6IJ26</accession>
<dbReference type="PANTHER" id="PTHR42789">
    <property type="entry name" value="D-ISOMER SPECIFIC 2-HYDROXYACID DEHYDROGENASE FAMILY PROTEIN (AFU_ORTHOLOGUE AFUA_6G10090)"/>
    <property type="match status" value="1"/>
</dbReference>
<keyword evidence="2" id="KW-0028">Amino-acid biosynthesis</keyword>
<keyword evidence="9" id="KW-1185">Reference proteome</keyword>
<evidence type="ECO:0000256" key="2">
    <source>
        <dbReference type="ARBA" id="ARBA00022605"/>
    </source>
</evidence>
<dbReference type="PROSITE" id="PS00670">
    <property type="entry name" value="D_2_HYDROXYACID_DH_2"/>
    <property type="match status" value="1"/>
</dbReference>
<dbReference type="RefSeq" id="WP_216960429.1">
    <property type="nucleotide sequence ID" value="NZ_JAHOPB010000001.1"/>
</dbReference>
<comment type="caution">
    <text evidence="8">The sequence shown here is derived from an EMBL/GenBank/DDBJ whole genome shotgun (WGS) entry which is preliminary data.</text>
</comment>
<dbReference type="EMBL" id="JAHOPB010000001">
    <property type="protein sequence ID" value="MBU8874602.1"/>
    <property type="molecule type" value="Genomic_DNA"/>
</dbReference>
<dbReference type="Pfam" id="PF00389">
    <property type="entry name" value="2-Hacid_dh"/>
    <property type="match status" value="1"/>
</dbReference>
<evidence type="ECO:0000256" key="3">
    <source>
        <dbReference type="ARBA" id="ARBA00023002"/>
    </source>
</evidence>
<dbReference type="InterPro" id="IPR006139">
    <property type="entry name" value="D-isomer_2_OHA_DH_cat_dom"/>
</dbReference>